<dbReference type="AlphaFoldDB" id="A0A8A0RSM4"/>
<keyword evidence="2" id="KW-1185">Reference proteome</keyword>
<organism evidence="1 2">
    <name type="scientific">Koleobacter methoxysyntrophicus</name>
    <dbReference type="NCBI Taxonomy" id="2751313"/>
    <lineage>
        <taxon>Bacteria</taxon>
        <taxon>Bacillati</taxon>
        <taxon>Bacillota</taxon>
        <taxon>Clostridia</taxon>
        <taxon>Koleobacterales</taxon>
        <taxon>Koleobacteraceae</taxon>
        <taxon>Koleobacter</taxon>
    </lineage>
</organism>
<sequence length="183" mass="21265">MHKLHCILVELPAEFHEENLSPTKVREAAQTARRIAMEKTKIFEGRVFSWRSEQDAGRWKDEFPGAGVVLGTTSRKSFLKLLHEWYLKPLKKAKGCIDVIKFLPREPKLTKQMLTDLWHERLTDSFVVTFKMLEALKLANGDYLFSSSFYSVPDNSAKMTKETKRRVQKNTGNFALVFSDYQF</sequence>
<accession>A0A8A0RSM4</accession>
<dbReference type="KEGG" id="kme:H0A61_02938"/>
<name>A0A8A0RSM4_9FIRM</name>
<dbReference type="EMBL" id="CP059066">
    <property type="protein sequence ID" value="QSQ10530.1"/>
    <property type="molecule type" value="Genomic_DNA"/>
</dbReference>
<dbReference type="RefSeq" id="WP_206707839.1">
    <property type="nucleotide sequence ID" value="NZ_CP059066.1"/>
</dbReference>
<gene>
    <name evidence="1" type="ORF">H0A61_02938</name>
</gene>
<protein>
    <submittedName>
        <fullName evidence="1">Uncharacterized protein</fullName>
    </submittedName>
</protein>
<evidence type="ECO:0000313" key="2">
    <source>
        <dbReference type="Proteomes" id="UP000662904"/>
    </source>
</evidence>
<evidence type="ECO:0000313" key="1">
    <source>
        <dbReference type="EMBL" id="QSQ10530.1"/>
    </source>
</evidence>
<proteinExistence type="predicted"/>
<dbReference type="Proteomes" id="UP000662904">
    <property type="component" value="Chromosome"/>
</dbReference>
<reference evidence="1" key="1">
    <citation type="submission" date="2020-07" db="EMBL/GenBank/DDBJ databases">
        <title>Koleobacter methoxysyntrophicus gen. nov., sp. nov., a novel anaerobic bacterium isolated from deep subsurface oil field and proposal of Koleobacterales ord. nov. in the phylum Firmicutes.</title>
        <authorList>
            <person name="Sakamoto S."/>
            <person name="Tamaki H."/>
        </authorList>
    </citation>
    <scope>NUCLEOTIDE SEQUENCE</scope>
    <source>
        <strain evidence="1">NRmbB1</strain>
    </source>
</reference>